<accession>A0ABW7TCY7</accession>
<dbReference type="Pfam" id="PF00890">
    <property type="entry name" value="FAD_binding_2"/>
    <property type="match status" value="1"/>
</dbReference>
<sequence length="32" mass="3127">MSDADAVVIGAGNAGLTAAATLQRAGLRTLLQ</sequence>
<keyword evidence="1" id="KW-0285">Flavoprotein</keyword>
<name>A0ABW7TCY7_9ACTN</name>
<dbReference type="SUPFAM" id="SSF51905">
    <property type="entry name" value="FAD/NAD(P)-binding domain"/>
    <property type="match status" value="1"/>
</dbReference>
<dbReference type="InterPro" id="IPR003953">
    <property type="entry name" value="FAD-dep_OxRdtase_2_FAD-bd"/>
</dbReference>
<organism evidence="4 5">
    <name type="scientific">Streptomyces abikoensis</name>
    <dbReference type="NCBI Taxonomy" id="97398"/>
    <lineage>
        <taxon>Bacteria</taxon>
        <taxon>Bacillati</taxon>
        <taxon>Actinomycetota</taxon>
        <taxon>Actinomycetes</taxon>
        <taxon>Kitasatosporales</taxon>
        <taxon>Streptomycetaceae</taxon>
        <taxon>Streptomyces</taxon>
    </lineage>
</organism>
<evidence type="ECO:0000313" key="5">
    <source>
        <dbReference type="Proteomes" id="UP001611162"/>
    </source>
</evidence>
<evidence type="ECO:0000259" key="3">
    <source>
        <dbReference type="Pfam" id="PF00890"/>
    </source>
</evidence>
<dbReference type="Gene3D" id="3.50.50.60">
    <property type="entry name" value="FAD/NAD(P)-binding domain"/>
    <property type="match status" value="1"/>
</dbReference>
<keyword evidence="2" id="KW-0560">Oxidoreductase</keyword>
<reference evidence="4 5" key="1">
    <citation type="submission" date="2024-10" db="EMBL/GenBank/DDBJ databases">
        <title>The Natural Products Discovery Center: Release of the First 8490 Sequenced Strains for Exploring Actinobacteria Biosynthetic Diversity.</title>
        <authorList>
            <person name="Kalkreuter E."/>
            <person name="Kautsar S.A."/>
            <person name="Yang D."/>
            <person name="Bader C.D."/>
            <person name="Teijaro C.N."/>
            <person name="Fluegel L."/>
            <person name="Davis C.M."/>
            <person name="Simpson J.R."/>
            <person name="Lauterbach L."/>
            <person name="Steele A.D."/>
            <person name="Gui C."/>
            <person name="Meng S."/>
            <person name="Li G."/>
            <person name="Viehrig K."/>
            <person name="Ye F."/>
            <person name="Su P."/>
            <person name="Kiefer A.F."/>
            <person name="Nichols A."/>
            <person name="Cepeda A.J."/>
            <person name="Yan W."/>
            <person name="Fan B."/>
            <person name="Jiang Y."/>
            <person name="Adhikari A."/>
            <person name="Zheng C.-J."/>
            <person name="Schuster L."/>
            <person name="Cowan T.M."/>
            <person name="Smanski M.J."/>
            <person name="Chevrette M.G."/>
            <person name="De Carvalho L.P.S."/>
            <person name="Shen B."/>
        </authorList>
    </citation>
    <scope>NUCLEOTIDE SEQUENCE [LARGE SCALE GENOMIC DNA]</scope>
    <source>
        <strain evidence="4 5">NPDC020979</strain>
    </source>
</reference>
<protein>
    <submittedName>
        <fullName evidence="4">FAD-binding protein</fullName>
    </submittedName>
</protein>
<comment type="caution">
    <text evidence="4">The sequence shown here is derived from an EMBL/GenBank/DDBJ whole genome shotgun (WGS) entry which is preliminary data.</text>
</comment>
<evidence type="ECO:0000256" key="1">
    <source>
        <dbReference type="ARBA" id="ARBA00022630"/>
    </source>
</evidence>
<gene>
    <name evidence="4" type="ORF">ACH4TF_34030</name>
</gene>
<evidence type="ECO:0000256" key="2">
    <source>
        <dbReference type="ARBA" id="ARBA00023002"/>
    </source>
</evidence>
<evidence type="ECO:0000313" key="4">
    <source>
        <dbReference type="EMBL" id="MFI0915407.1"/>
    </source>
</evidence>
<feature type="domain" description="FAD-dependent oxidoreductase 2 FAD-binding" evidence="3">
    <location>
        <begin position="5"/>
        <end position="31"/>
    </location>
</feature>
<dbReference type="InterPro" id="IPR036188">
    <property type="entry name" value="FAD/NAD-bd_sf"/>
</dbReference>
<keyword evidence="5" id="KW-1185">Reference proteome</keyword>
<dbReference type="RefSeq" id="WP_397614985.1">
    <property type="nucleotide sequence ID" value="NZ_JBIRRB010000022.1"/>
</dbReference>
<dbReference type="EMBL" id="JBIRRB010000022">
    <property type="protein sequence ID" value="MFI0915407.1"/>
    <property type="molecule type" value="Genomic_DNA"/>
</dbReference>
<proteinExistence type="predicted"/>
<dbReference type="Proteomes" id="UP001611162">
    <property type="component" value="Unassembled WGS sequence"/>
</dbReference>